<feature type="binding site" evidence="5">
    <location>
        <position position="6"/>
    </location>
    <ligand>
        <name>Mg(2+)</name>
        <dbReference type="ChEBI" id="CHEBI:18420"/>
    </ligand>
</feature>
<comment type="cofactor">
    <cofactor evidence="5">
        <name>Mg(2+)</name>
        <dbReference type="ChEBI" id="CHEBI:18420"/>
    </cofactor>
</comment>
<comment type="caution">
    <text evidence="7">The sequence shown here is derived from an EMBL/GenBank/DDBJ whole genome shotgun (WGS) entry which is preliminary data.</text>
</comment>
<dbReference type="InterPro" id="IPR022907">
    <property type="entry name" value="VapC_family"/>
</dbReference>
<comment type="function">
    <text evidence="5">Toxic component of a toxin-antitoxin (TA) system. An RNase.</text>
</comment>
<dbReference type="PANTHER" id="PTHR39664">
    <property type="match status" value="1"/>
</dbReference>
<keyword evidence="1 5" id="KW-1277">Toxin-antitoxin system</keyword>
<keyword evidence="5" id="KW-0800">Toxin</keyword>
<dbReference type="GO" id="GO:0004518">
    <property type="term" value="F:nuclease activity"/>
    <property type="evidence" value="ECO:0007669"/>
    <property type="project" value="UniProtKB-KW"/>
</dbReference>
<accession>A0ABD5QTK6</accession>
<name>A0ABD5QTK6_9EURY</name>
<evidence type="ECO:0000256" key="1">
    <source>
        <dbReference type="ARBA" id="ARBA00022649"/>
    </source>
</evidence>
<dbReference type="InterPro" id="IPR029060">
    <property type="entry name" value="PIN-like_dom_sf"/>
</dbReference>
<dbReference type="HAMAP" id="MF_00265">
    <property type="entry name" value="VapC_Nob1"/>
    <property type="match status" value="1"/>
</dbReference>
<evidence type="ECO:0000256" key="5">
    <source>
        <dbReference type="HAMAP-Rule" id="MF_00265"/>
    </source>
</evidence>
<feature type="binding site" evidence="5">
    <location>
        <position position="96"/>
    </location>
    <ligand>
        <name>Mg(2+)</name>
        <dbReference type="ChEBI" id="CHEBI:18420"/>
    </ligand>
</feature>
<dbReference type="GO" id="GO:0000287">
    <property type="term" value="F:magnesium ion binding"/>
    <property type="evidence" value="ECO:0007669"/>
    <property type="project" value="UniProtKB-UniRule"/>
</dbReference>
<evidence type="ECO:0000256" key="2">
    <source>
        <dbReference type="ARBA" id="ARBA00022722"/>
    </source>
</evidence>
<evidence type="ECO:0000256" key="4">
    <source>
        <dbReference type="ARBA" id="ARBA00022801"/>
    </source>
</evidence>
<dbReference type="EC" id="3.1.-.-" evidence="5"/>
<dbReference type="GO" id="GO:0090729">
    <property type="term" value="F:toxin activity"/>
    <property type="evidence" value="ECO:0007669"/>
    <property type="project" value="UniProtKB-KW"/>
</dbReference>
<dbReference type="PANTHER" id="PTHR39664:SF2">
    <property type="entry name" value="NUCLEIC ACID-BINDING PROTEIN, CONTAINING PIN DOMAIN-RELATED"/>
    <property type="match status" value="1"/>
</dbReference>
<dbReference type="Proteomes" id="UP001596145">
    <property type="component" value="Unassembled WGS sequence"/>
</dbReference>
<keyword evidence="3 5" id="KW-0479">Metal-binding</keyword>
<feature type="domain" description="PIN" evidence="6">
    <location>
        <begin position="3"/>
        <end position="118"/>
    </location>
</feature>
<keyword evidence="2 5" id="KW-0540">Nuclease</keyword>
<keyword evidence="8" id="KW-1185">Reference proteome</keyword>
<dbReference type="Pfam" id="PF01850">
    <property type="entry name" value="PIN"/>
    <property type="match status" value="1"/>
</dbReference>
<dbReference type="AlphaFoldDB" id="A0ABD5QTK6"/>
<gene>
    <name evidence="5" type="primary">vapC</name>
    <name evidence="7" type="ORF">ACFPJA_12835</name>
</gene>
<evidence type="ECO:0000313" key="7">
    <source>
        <dbReference type="EMBL" id="MFC5135598.1"/>
    </source>
</evidence>
<evidence type="ECO:0000256" key="3">
    <source>
        <dbReference type="ARBA" id="ARBA00022723"/>
    </source>
</evidence>
<dbReference type="EMBL" id="JBHSKV010000018">
    <property type="protein sequence ID" value="MFC5135598.1"/>
    <property type="molecule type" value="Genomic_DNA"/>
</dbReference>
<dbReference type="Gene3D" id="3.40.50.1010">
    <property type="entry name" value="5'-nuclease"/>
    <property type="match status" value="1"/>
</dbReference>
<reference evidence="7 8" key="1">
    <citation type="journal article" date="2019" name="Int. J. Syst. Evol. Microbiol.">
        <title>The Global Catalogue of Microorganisms (GCM) 10K type strain sequencing project: providing services to taxonomists for standard genome sequencing and annotation.</title>
        <authorList>
            <consortium name="The Broad Institute Genomics Platform"/>
            <consortium name="The Broad Institute Genome Sequencing Center for Infectious Disease"/>
            <person name="Wu L."/>
            <person name="Ma J."/>
        </authorList>
    </citation>
    <scope>NUCLEOTIDE SEQUENCE [LARGE SCALE GENOMIC DNA]</scope>
    <source>
        <strain evidence="7 8">CGMCC 1.16026</strain>
    </source>
</reference>
<dbReference type="InterPro" id="IPR002716">
    <property type="entry name" value="PIN_dom"/>
</dbReference>
<dbReference type="SUPFAM" id="SSF88723">
    <property type="entry name" value="PIN domain-like"/>
    <property type="match status" value="1"/>
</dbReference>
<dbReference type="RefSeq" id="WP_122106353.1">
    <property type="nucleotide sequence ID" value="NZ_JBHSKV010000018.1"/>
</dbReference>
<keyword evidence="5" id="KW-0460">Magnesium</keyword>
<protein>
    <recommendedName>
        <fullName evidence="5">Ribonuclease VapC</fullName>
        <shortName evidence="5">RNase VapC</shortName>
        <ecNumber evidence="5">3.1.-.-</ecNumber>
    </recommendedName>
    <alternativeName>
        <fullName evidence="5">Putative toxin VapC</fullName>
    </alternativeName>
</protein>
<organism evidence="7 8">
    <name type="scientific">Halorubrum glutamatedens</name>
    <dbReference type="NCBI Taxonomy" id="2707018"/>
    <lineage>
        <taxon>Archaea</taxon>
        <taxon>Methanobacteriati</taxon>
        <taxon>Methanobacteriota</taxon>
        <taxon>Stenosarchaea group</taxon>
        <taxon>Halobacteria</taxon>
        <taxon>Halobacteriales</taxon>
        <taxon>Haloferacaceae</taxon>
        <taxon>Halorubrum</taxon>
    </lineage>
</organism>
<comment type="similarity">
    <text evidence="5">Belongs to the PINc/VapC protein family.</text>
</comment>
<keyword evidence="4 5" id="KW-0378">Hydrolase</keyword>
<evidence type="ECO:0000259" key="6">
    <source>
        <dbReference type="Pfam" id="PF01850"/>
    </source>
</evidence>
<proteinExistence type="inferred from homology"/>
<dbReference type="GO" id="GO:0016787">
    <property type="term" value="F:hydrolase activity"/>
    <property type="evidence" value="ECO:0007669"/>
    <property type="project" value="UniProtKB-KW"/>
</dbReference>
<sequence length="140" mass="15596">MRILLDTNVLVAAVTRDTDRSDEAIDLLDQADDPLVSVLSLMELRSVLSKKKRFERDRIDDIENRVTSRMTVTFPDASDMMAANRLQSNTLLYPMDAMILSAADAADATLASFDSELVEHGADLPQQLLDKDEDKTPNEP</sequence>
<evidence type="ECO:0000313" key="8">
    <source>
        <dbReference type="Proteomes" id="UP001596145"/>
    </source>
</evidence>